<dbReference type="EMBL" id="LN831776">
    <property type="protein sequence ID" value="CQR54725.1"/>
    <property type="molecule type" value="Genomic_DNA"/>
</dbReference>
<dbReference type="PATRIC" id="fig|1073571.4.peg.2460"/>
<reference evidence="2" key="1">
    <citation type="submission" date="2015-03" db="EMBL/GenBank/DDBJ databases">
        <authorList>
            <person name="Wibberg D."/>
        </authorList>
    </citation>
    <scope>NUCLEOTIDE SEQUENCE [LARGE SCALE GENOMIC DNA]</scope>
</reference>
<evidence type="ECO:0000313" key="1">
    <source>
        <dbReference type="EMBL" id="CQR54725.1"/>
    </source>
</evidence>
<dbReference type="HOGENOM" id="CLU_2808424_0_0_9"/>
<proteinExistence type="predicted"/>
<protein>
    <submittedName>
        <fullName evidence="1">Uncharacterized protein</fullName>
    </submittedName>
</protein>
<dbReference type="Proteomes" id="UP000033163">
    <property type="component" value="Chromosome I"/>
</dbReference>
<sequence length="67" mass="7429">MVVPRSSRHTHNARGDAGMIVATYTLGETKVHICDDHLVTDPDERERVEIAIADAAWACLQDKTVLE</sequence>
<dbReference type="AlphaFoldDB" id="A0A0E4H8P9"/>
<organism evidence="1 2">
    <name type="scientific">Paenibacillus riograndensis SBR5</name>
    <dbReference type="NCBI Taxonomy" id="1073571"/>
    <lineage>
        <taxon>Bacteria</taxon>
        <taxon>Bacillati</taxon>
        <taxon>Bacillota</taxon>
        <taxon>Bacilli</taxon>
        <taxon>Bacillales</taxon>
        <taxon>Paenibacillaceae</taxon>
        <taxon>Paenibacillus</taxon>
        <taxon>Paenibacillus sonchi group</taxon>
    </lineage>
</organism>
<name>A0A0E4H8P9_9BACL</name>
<gene>
    <name evidence="1" type="ORF">PRIO_2316</name>
</gene>
<accession>A0A0E4H8P9</accession>
<dbReference type="KEGG" id="pri:PRIO_2316"/>
<evidence type="ECO:0000313" key="2">
    <source>
        <dbReference type="Proteomes" id="UP000033163"/>
    </source>
</evidence>